<dbReference type="RefSeq" id="WP_209357223.1">
    <property type="nucleotide sequence ID" value="NZ_CP060010.1"/>
</dbReference>
<accession>A0A975EQU5</accession>
<dbReference type="EMBL" id="CP060010">
    <property type="protein sequence ID" value="QTN36524.1"/>
    <property type="molecule type" value="Genomic_DNA"/>
</dbReference>
<gene>
    <name evidence="1" type="ORF">HZ995_03110</name>
</gene>
<dbReference type="InterPro" id="IPR018666">
    <property type="entry name" value="DUF2125"/>
</dbReference>
<dbReference type="Pfam" id="PF09898">
    <property type="entry name" value="DUF2125"/>
    <property type="match status" value="1"/>
</dbReference>
<organism evidence="1 2">
    <name type="scientific">Cognatishimia activa</name>
    <dbReference type="NCBI Taxonomy" id="1715691"/>
    <lineage>
        <taxon>Bacteria</taxon>
        <taxon>Pseudomonadati</taxon>
        <taxon>Pseudomonadota</taxon>
        <taxon>Alphaproteobacteria</taxon>
        <taxon>Rhodobacterales</taxon>
        <taxon>Paracoccaceae</taxon>
        <taxon>Cognatishimia</taxon>
    </lineage>
</organism>
<proteinExistence type="predicted"/>
<protein>
    <submittedName>
        <fullName evidence="1">DUF2125 domain-containing protein</fullName>
    </submittedName>
</protein>
<evidence type="ECO:0000313" key="2">
    <source>
        <dbReference type="Proteomes" id="UP000665026"/>
    </source>
</evidence>
<name>A0A975EQU5_9RHOB</name>
<dbReference type="KEGG" id="cact:HZ995_03110"/>
<sequence>MRPLLYLIVTLTLAWSGYWFVASSGTKAGLESWFQAREIEGWQADYSDLSVGGFPNRVDASFTEIALADPDTGLAWTAPFFQLLALSYRPNHVIAVWPNEQVISTPQEKLTVTSAKMQASLVVAPEASLPVERSNFASETLAISSDAGWSMQADSLRMAVRAVEGAENLYDFAYQAEGVAPPSFLKTSVLPAKMSAMDLDMQVGFDRPWDLRALEDRRPQPTTLTIRTAKAAWGDLSFQMAADLTMDEVGSPTGEATLRLNNWRDMMAMLRESGQVASASLDTAEPVMALLASLSGSRDDIDVTLRFANGAALVGIIPVGTAPKLTLR</sequence>
<dbReference type="Proteomes" id="UP000665026">
    <property type="component" value="Chromosome"/>
</dbReference>
<reference evidence="1" key="1">
    <citation type="submission" date="2020-07" db="EMBL/GenBank/DDBJ databases">
        <title>Genome sequences of bacteria associated with the marine, planktonic diatom Thalassiosira profunda strain ECT2AJA-044.</title>
        <authorList>
            <person name="Gargas C.B."/>
            <person name="Roberts W.R."/>
            <person name="Alverson A.J."/>
        </authorList>
    </citation>
    <scope>NUCLEOTIDE SEQUENCE</scope>
    <source>
        <strain evidence="1">ECT2AJA-044</strain>
    </source>
</reference>
<evidence type="ECO:0000313" key="1">
    <source>
        <dbReference type="EMBL" id="QTN36524.1"/>
    </source>
</evidence>
<dbReference type="AlphaFoldDB" id="A0A975EQU5"/>